<feature type="transmembrane region" description="Helical" evidence="9">
    <location>
        <begin position="147"/>
        <end position="166"/>
    </location>
</feature>
<evidence type="ECO:0000313" key="11">
    <source>
        <dbReference type="Proteomes" id="UP000273154"/>
    </source>
</evidence>
<keyword evidence="5 9" id="KW-0812">Transmembrane</keyword>
<feature type="transmembrane region" description="Helical" evidence="9">
    <location>
        <begin position="291"/>
        <end position="310"/>
    </location>
</feature>
<proteinExistence type="inferred from homology"/>
<evidence type="ECO:0000256" key="8">
    <source>
        <dbReference type="ARBA" id="ARBA00023136"/>
    </source>
</evidence>
<feature type="transmembrane region" description="Helical" evidence="9">
    <location>
        <begin position="88"/>
        <end position="108"/>
    </location>
</feature>
<dbReference type="Proteomes" id="UP000273154">
    <property type="component" value="Chromosome"/>
</dbReference>
<gene>
    <name evidence="10" type="primary">kdgT1</name>
    <name evidence="10" type="ORF">Pcatena_05600</name>
</gene>
<evidence type="ECO:0000256" key="5">
    <source>
        <dbReference type="ARBA" id="ARBA00022692"/>
    </source>
</evidence>
<keyword evidence="4" id="KW-0762">Sugar transport</keyword>
<accession>A0A3G9JX72</accession>
<organism evidence="10 11">
    <name type="scientific">Parolsenella catena</name>
    <dbReference type="NCBI Taxonomy" id="2003188"/>
    <lineage>
        <taxon>Bacteria</taxon>
        <taxon>Bacillati</taxon>
        <taxon>Actinomycetota</taxon>
        <taxon>Coriobacteriia</taxon>
        <taxon>Coriobacteriales</taxon>
        <taxon>Atopobiaceae</taxon>
        <taxon>Parolsenella</taxon>
    </lineage>
</organism>
<feature type="transmembrane region" description="Helical" evidence="9">
    <location>
        <begin position="26"/>
        <end position="45"/>
    </location>
</feature>
<evidence type="ECO:0000256" key="6">
    <source>
        <dbReference type="ARBA" id="ARBA00022847"/>
    </source>
</evidence>
<reference evidence="11" key="1">
    <citation type="submission" date="2018-11" db="EMBL/GenBank/DDBJ databases">
        <title>Comparative genomics of Parolsenella catena and Libanicoccus massiliensis: Reclassification of Libanicoccus massiliensis as Parolsenella massiliensis comb. nov.</title>
        <authorList>
            <person name="Sakamoto M."/>
            <person name="Ikeyama N."/>
            <person name="Murakami T."/>
            <person name="Mori H."/>
            <person name="Yuki M."/>
            <person name="Ohkuma M."/>
        </authorList>
    </citation>
    <scope>NUCLEOTIDE SEQUENCE [LARGE SCALE GENOMIC DNA]</scope>
    <source>
        <strain evidence="11">JCM 31932</strain>
    </source>
</reference>
<keyword evidence="7 9" id="KW-1133">Transmembrane helix</keyword>
<dbReference type="InterPro" id="IPR004684">
    <property type="entry name" value="2keto-3dGluconate_permease"/>
</dbReference>
<keyword evidence="8 9" id="KW-0472">Membrane</keyword>
<dbReference type="OrthoDB" id="3185611at2"/>
<dbReference type="GO" id="GO:0015649">
    <property type="term" value="F:2-keto-3-deoxygluconate:proton symporter activity"/>
    <property type="evidence" value="ECO:0007669"/>
    <property type="project" value="InterPro"/>
</dbReference>
<sequence length="344" mass="35194">MTQTSETTVPQTPARRLRVPRIPGDIMIYPMIVGLLLNTFCPQVFEIGGFFTAATRGGSNTIVAAILLFVGAGISFKSTPGAIKTGIVVLVPKLVLAAALGLAVAYFFNDNFLGLSSVSIISGITFCNMALYTGIMGEFGDESERGAVGILFFTAGPAVTMIILGVSGLANIPVGTIVGSILPLVIGMVLGNLFPFIKNLLVPGTNPAIAVIGFQLGASMSLSSFITGGISGILLGLITLFVVGPVTFAFERLCGGNGKAAVACSTIAGTAMTTPVALAEVAPRYAELAPTAYAQIATAVIITAVAAPILTGWVDKRFCQGGEDLSAAGVEAIEEAVARDVDGE</sequence>
<keyword evidence="11" id="KW-1185">Reference proteome</keyword>
<feature type="transmembrane region" description="Helical" evidence="9">
    <location>
        <begin position="260"/>
        <end position="279"/>
    </location>
</feature>
<dbReference type="AlphaFoldDB" id="A0A3G9JX72"/>
<dbReference type="GO" id="GO:0016020">
    <property type="term" value="C:membrane"/>
    <property type="evidence" value="ECO:0007669"/>
    <property type="project" value="InterPro"/>
</dbReference>
<dbReference type="GeneID" id="88848694"/>
<feature type="transmembrane region" description="Helical" evidence="9">
    <location>
        <begin position="224"/>
        <end position="248"/>
    </location>
</feature>
<evidence type="ECO:0000256" key="3">
    <source>
        <dbReference type="ARBA" id="ARBA00022475"/>
    </source>
</evidence>
<feature type="transmembrane region" description="Helical" evidence="9">
    <location>
        <begin position="114"/>
        <end position="135"/>
    </location>
</feature>
<comment type="similarity">
    <text evidence="1">Belongs to the KdgT transporter family.</text>
</comment>
<protein>
    <submittedName>
        <fullName evidence="10">2-keto-3-deoxygluconate permease 1</fullName>
    </submittedName>
</protein>
<keyword evidence="3" id="KW-1003">Cell membrane</keyword>
<dbReference type="KEGG" id="pcat:Pcatena_05600"/>
<dbReference type="RefSeq" id="WP_126421442.1">
    <property type="nucleotide sequence ID" value="NZ_AP019367.1"/>
</dbReference>
<name>A0A3G9JX72_9ACTN</name>
<evidence type="ECO:0000313" key="10">
    <source>
        <dbReference type="EMBL" id="BBH49973.1"/>
    </source>
</evidence>
<evidence type="ECO:0000256" key="9">
    <source>
        <dbReference type="SAM" id="Phobius"/>
    </source>
</evidence>
<evidence type="ECO:0000256" key="4">
    <source>
        <dbReference type="ARBA" id="ARBA00022597"/>
    </source>
</evidence>
<evidence type="ECO:0000256" key="2">
    <source>
        <dbReference type="ARBA" id="ARBA00022448"/>
    </source>
</evidence>
<dbReference type="EMBL" id="AP019367">
    <property type="protein sequence ID" value="BBH49973.1"/>
    <property type="molecule type" value="Genomic_DNA"/>
</dbReference>
<evidence type="ECO:0000256" key="1">
    <source>
        <dbReference type="ARBA" id="ARBA00006430"/>
    </source>
</evidence>
<keyword evidence="6" id="KW-0769">Symport</keyword>
<evidence type="ECO:0000256" key="7">
    <source>
        <dbReference type="ARBA" id="ARBA00022989"/>
    </source>
</evidence>
<feature type="transmembrane region" description="Helical" evidence="9">
    <location>
        <begin position="172"/>
        <end position="193"/>
    </location>
</feature>
<keyword evidence="2" id="KW-0813">Transport</keyword>
<dbReference type="Pfam" id="PF03812">
    <property type="entry name" value="KdgT"/>
    <property type="match status" value="1"/>
</dbReference>
<feature type="transmembrane region" description="Helical" evidence="9">
    <location>
        <begin position="57"/>
        <end position="76"/>
    </location>
</feature>